<feature type="compositionally biased region" description="Basic and acidic residues" evidence="1">
    <location>
        <begin position="32"/>
        <end position="49"/>
    </location>
</feature>
<dbReference type="EMBL" id="SDIL01000024">
    <property type="protein sequence ID" value="RXK39954.1"/>
    <property type="molecule type" value="Genomic_DNA"/>
</dbReference>
<organism evidence="2 3">
    <name type="scientific">Tremella mesenterica</name>
    <name type="common">Jelly fungus</name>
    <dbReference type="NCBI Taxonomy" id="5217"/>
    <lineage>
        <taxon>Eukaryota</taxon>
        <taxon>Fungi</taxon>
        <taxon>Dikarya</taxon>
        <taxon>Basidiomycota</taxon>
        <taxon>Agaricomycotina</taxon>
        <taxon>Tremellomycetes</taxon>
        <taxon>Tremellales</taxon>
        <taxon>Tremellaceae</taxon>
        <taxon>Tremella</taxon>
    </lineage>
</organism>
<evidence type="ECO:0000313" key="2">
    <source>
        <dbReference type="EMBL" id="RXK39954.1"/>
    </source>
</evidence>
<feature type="compositionally biased region" description="Polar residues" evidence="1">
    <location>
        <begin position="13"/>
        <end position="23"/>
    </location>
</feature>
<comment type="caution">
    <text evidence="2">The sequence shown here is derived from an EMBL/GenBank/DDBJ whole genome shotgun (WGS) entry which is preliminary data.</text>
</comment>
<protein>
    <submittedName>
        <fullName evidence="2">Uncharacterized protein</fullName>
    </submittedName>
</protein>
<reference evidence="2 3" key="1">
    <citation type="submission" date="2016-06" db="EMBL/GenBank/DDBJ databases">
        <title>Evolution of pathogenesis and genome organization in the Tremellales.</title>
        <authorList>
            <person name="Cuomo C."/>
            <person name="Litvintseva A."/>
            <person name="Heitman J."/>
            <person name="Chen Y."/>
            <person name="Sun S."/>
            <person name="Springer D."/>
            <person name="Dromer F."/>
            <person name="Young S."/>
            <person name="Zeng Q."/>
            <person name="Chapman S."/>
            <person name="Gujja S."/>
            <person name="Saif S."/>
            <person name="Birren B."/>
        </authorList>
    </citation>
    <scope>NUCLEOTIDE SEQUENCE [LARGE SCALE GENOMIC DNA]</scope>
    <source>
        <strain evidence="2 3">ATCC 28783</strain>
    </source>
</reference>
<accession>A0A4Q1BPV4</accession>
<feature type="compositionally biased region" description="Low complexity" evidence="1">
    <location>
        <begin position="1"/>
        <end position="12"/>
    </location>
</feature>
<feature type="region of interest" description="Disordered" evidence="1">
    <location>
        <begin position="136"/>
        <end position="190"/>
    </location>
</feature>
<sequence>MTDNTLSLLSSSPTGTEVSSVQKEPNDTETIAAKEESNGGFERRPRSESPSKTPVASDAHLKLKSSHTAESALRSRGQPPSLEVEGVVLRPGRGRDRQVKAVGDNYAREKPTLCRGDTSNLSIQVVNFVAVIKEAQREKNPTGHVRIIYPRRSDTRSPQRTSSHSPEKAVSGPETDEVSLTSSPSTRESD</sequence>
<feature type="region of interest" description="Disordered" evidence="1">
    <location>
        <begin position="1"/>
        <end position="104"/>
    </location>
</feature>
<keyword evidence="3" id="KW-1185">Reference proteome</keyword>
<proteinExistence type="predicted"/>
<name>A0A4Q1BPV4_TREME</name>
<evidence type="ECO:0000256" key="1">
    <source>
        <dbReference type="SAM" id="MobiDB-lite"/>
    </source>
</evidence>
<dbReference type="AlphaFoldDB" id="A0A4Q1BPV4"/>
<gene>
    <name evidence="2" type="ORF">M231_02749</name>
</gene>
<dbReference type="Proteomes" id="UP000289152">
    <property type="component" value="Unassembled WGS sequence"/>
</dbReference>
<feature type="compositionally biased region" description="Polar residues" evidence="1">
    <location>
        <begin position="178"/>
        <end position="190"/>
    </location>
</feature>
<dbReference type="InParanoid" id="A0A4Q1BPV4"/>
<evidence type="ECO:0000313" key="3">
    <source>
        <dbReference type="Proteomes" id="UP000289152"/>
    </source>
</evidence>